<sequence length="563" mass="66847">MNLNTMCRCCLARPPDKDLKSVYTCLGKTEVYGDMLKECFEIHLPIEPCDYENGICEICIARLRDASDFKHQVLRCQKEFQIKLTTSSYIKVEDMPQIKEEEYSDAEENDIIFLDLKDHYEDLEEDNKLAEILNLEDVKRKVEKKKNGKRRQVIIEKPKNKFCNVSTVDPKSKNLKPSTKLSLRTLSQIERLNKSPSIRLFGENKKHSINTKKILKYSNCTPFFNKTLAGIVCAYCREIYKTLEELRHHTQDIHKQDDLCYIGRLDKSNLSIKMDITDLKCNICAKNFDIISNLKTHLTKEHDVKFFPDVNDYIIEFKLTDAELQKCALCNLTFETFRMLLQHMNDHYRNYICEVCDMGFINKQRLKDHQRVHKIGTFMCKFCDKIFFTRVNQMYHEKYTHSSVPRIRIATNCPHCDQCFKTYYQRNRHMFKEHNVTAATYKCNICDKCFFLKCKLTYHIKRVHLLERNRICHECGQGFFDKQSLDEHMIKHNGERVFKCTVCHKAYPRKQSLQEHMKIHNDDRQFKCGVCSQEFVKKWSLKKHMLSNHKISLSEFENPREVM</sequence>
<dbReference type="Gene3D" id="3.30.160.60">
    <property type="entry name" value="Classic Zinc Finger"/>
    <property type="match status" value="6"/>
</dbReference>
<organism evidence="11 12">
    <name type="scientific">Euphydryas editha</name>
    <name type="common">Edith's checkerspot</name>
    <dbReference type="NCBI Taxonomy" id="104508"/>
    <lineage>
        <taxon>Eukaryota</taxon>
        <taxon>Metazoa</taxon>
        <taxon>Ecdysozoa</taxon>
        <taxon>Arthropoda</taxon>
        <taxon>Hexapoda</taxon>
        <taxon>Insecta</taxon>
        <taxon>Pterygota</taxon>
        <taxon>Neoptera</taxon>
        <taxon>Endopterygota</taxon>
        <taxon>Lepidoptera</taxon>
        <taxon>Glossata</taxon>
        <taxon>Ditrysia</taxon>
        <taxon>Papilionoidea</taxon>
        <taxon>Nymphalidae</taxon>
        <taxon>Nymphalinae</taxon>
        <taxon>Euphydryas</taxon>
    </lineage>
</organism>
<dbReference type="EMBL" id="CAKOGL010000023">
    <property type="protein sequence ID" value="CAH2100598.1"/>
    <property type="molecule type" value="Genomic_DNA"/>
</dbReference>
<evidence type="ECO:0000313" key="11">
    <source>
        <dbReference type="EMBL" id="CAH2100598.1"/>
    </source>
</evidence>
<accession>A0AAU9UN38</accession>
<reference evidence="11" key="1">
    <citation type="submission" date="2022-03" db="EMBL/GenBank/DDBJ databases">
        <authorList>
            <person name="Tunstrom K."/>
        </authorList>
    </citation>
    <scope>NUCLEOTIDE SEQUENCE</scope>
</reference>
<evidence type="ECO:0000256" key="7">
    <source>
        <dbReference type="PROSITE-ProRule" id="PRU00042"/>
    </source>
</evidence>
<dbReference type="GO" id="GO:0000981">
    <property type="term" value="F:DNA-binding transcription factor activity, RNA polymerase II-specific"/>
    <property type="evidence" value="ECO:0007669"/>
    <property type="project" value="TreeGrafter"/>
</dbReference>
<feature type="binding site" evidence="8">
    <location>
        <position position="7"/>
    </location>
    <ligand>
        <name>Zn(2+)</name>
        <dbReference type="ChEBI" id="CHEBI:29105"/>
    </ligand>
</feature>
<comment type="caution">
    <text evidence="11">The sequence shown here is derived from an EMBL/GenBank/DDBJ whole genome shotgun (WGS) entry which is preliminary data.</text>
</comment>
<feature type="binding site" evidence="8">
    <location>
        <position position="56"/>
    </location>
    <ligand>
        <name>Zn(2+)</name>
        <dbReference type="ChEBI" id="CHEBI:29105"/>
    </ligand>
</feature>
<dbReference type="PROSITE" id="PS50157">
    <property type="entry name" value="ZINC_FINGER_C2H2_2"/>
    <property type="match status" value="7"/>
</dbReference>
<evidence type="ECO:0000256" key="1">
    <source>
        <dbReference type="ARBA" id="ARBA00022723"/>
    </source>
</evidence>
<dbReference type="AlphaFoldDB" id="A0AAU9UN38"/>
<keyword evidence="4 8" id="KW-0862">Zinc</keyword>
<dbReference type="InterPro" id="IPR036236">
    <property type="entry name" value="Znf_C2H2_sf"/>
</dbReference>
<gene>
    <name evidence="11" type="ORF">EEDITHA_LOCUS15442</name>
</gene>
<dbReference type="Pfam" id="PF00096">
    <property type="entry name" value="zf-C2H2"/>
    <property type="match status" value="4"/>
</dbReference>
<feature type="domain" description="C2H2-type" evidence="9">
    <location>
        <begin position="441"/>
        <end position="469"/>
    </location>
</feature>
<evidence type="ECO:0000256" key="8">
    <source>
        <dbReference type="PROSITE-ProRule" id="PRU01263"/>
    </source>
</evidence>
<dbReference type="PROSITE" id="PS51915">
    <property type="entry name" value="ZAD"/>
    <property type="match status" value="1"/>
</dbReference>
<evidence type="ECO:0000256" key="2">
    <source>
        <dbReference type="ARBA" id="ARBA00022737"/>
    </source>
</evidence>
<feature type="domain" description="C2H2-type" evidence="9">
    <location>
        <begin position="498"/>
        <end position="525"/>
    </location>
</feature>
<dbReference type="Proteomes" id="UP001153954">
    <property type="component" value="Unassembled WGS sequence"/>
</dbReference>
<dbReference type="PROSITE" id="PS00028">
    <property type="entry name" value="ZINC_FINGER_C2H2_1"/>
    <property type="match status" value="8"/>
</dbReference>
<dbReference type="PANTHER" id="PTHR24388:SF104">
    <property type="entry name" value="AT-RICH BINDING PROTEIN-RELATED"/>
    <property type="match status" value="1"/>
</dbReference>
<dbReference type="SMART" id="SM00355">
    <property type="entry name" value="ZnF_C2H2"/>
    <property type="match status" value="10"/>
</dbReference>
<keyword evidence="2" id="KW-0677">Repeat</keyword>
<feature type="domain" description="ZAD" evidence="10">
    <location>
        <begin position="5"/>
        <end position="83"/>
    </location>
</feature>
<proteinExistence type="inferred from homology"/>
<dbReference type="FunFam" id="3.30.160.60:FF:000446">
    <property type="entry name" value="Zinc finger protein"/>
    <property type="match status" value="1"/>
</dbReference>
<dbReference type="Pfam" id="PF07776">
    <property type="entry name" value="zf-AD"/>
    <property type="match status" value="1"/>
</dbReference>
<feature type="domain" description="C2H2-type" evidence="9">
    <location>
        <begin position="378"/>
        <end position="406"/>
    </location>
</feature>
<feature type="domain" description="C2H2-type" evidence="9">
    <location>
        <begin position="470"/>
        <end position="497"/>
    </location>
</feature>
<feature type="domain" description="C2H2-type" evidence="9">
    <location>
        <begin position="351"/>
        <end position="373"/>
    </location>
</feature>
<feature type="domain" description="C2H2-type" evidence="9">
    <location>
        <begin position="526"/>
        <end position="549"/>
    </location>
</feature>
<evidence type="ECO:0000259" key="9">
    <source>
        <dbReference type="PROSITE" id="PS50157"/>
    </source>
</evidence>
<feature type="binding site" evidence="8">
    <location>
        <position position="59"/>
    </location>
    <ligand>
        <name>Zn(2+)</name>
        <dbReference type="ChEBI" id="CHEBI:29105"/>
    </ligand>
</feature>
<keyword evidence="12" id="KW-1185">Reference proteome</keyword>
<dbReference type="GO" id="GO:0000978">
    <property type="term" value="F:RNA polymerase II cis-regulatory region sequence-specific DNA binding"/>
    <property type="evidence" value="ECO:0007669"/>
    <property type="project" value="TreeGrafter"/>
</dbReference>
<dbReference type="PANTHER" id="PTHR24388">
    <property type="entry name" value="ZINC FINGER PROTEIN"/>
    <property type="match status" value="1"/>
</dbReference>
<evidence type="ECO:0000256" key="6">
    <source>
        <dbReference type="ARBA" id="ARBA00037948"/>
    </source>
</evidence>
<dbReference type="SMART" id="SM00868">
    <property type="entry name" value="zf-AD"/>
    <property type="match status" value="1"/>
</dbReference>
<name>A0AAU9UN38_EUPED</name>
<keyword evidence="5" id="KW-0539">Nucleus</keyword>
<feature type="binding site" evidence="8">
    <location>
        <position position="10"/>
    </location>
    <ligand>
        <name>Zn(2+)</name>
        <dbReference type="ChEBI" id="CHEBI:29105"/>
    </ligand>
</feature>
<evidence type="ECO:0000256" key="4">
    <source>
        <dbReference type="ARBA" id="ARBA00022833"/>
    </source>
</evidence>
<dbReference type="InterPro" id="IPR050527">
    <property type="entry name" value="Snail/Krueppel_Znf"/>
</dbReference>
<protein>
    <submittedName>
        <fullName evidence="11">Uncharacterized protein</fullName>
    </submittedName>
</protein>
<dbReference type="InterPro" id="IPR013087">
    <property type="entry name" value="Znf_C2H2_type"/>
</dbReference>
<evidence type="ECO:0000256" key="5">
    <source>
        <dbReference type="ARBA" id="ARBA00023242"/>
    </source>
</evidence>
<evidence type="ECO:0000313" key="12">
    <source>
        <dbReference type="Proteomes" id="UP001153954"/>
    </source>
</evidence>
<evidence type="ECO:0000259" key="10">
    <source>
        <dbReference type="PROSITE" id="PS51915"/>
    </source>
</evidence>
<keyword evidence="3 7" id="KW-0863">Zinc-finger</keyword>
<dbReference type="FunFam" id="3.30.160.60:FF:000065">
    <property type="entry name" value="B-cell CLL/lymphoma 6, member B"/>
    <property type="match status" value="1"/>
</dbReference>
<feature type="domain" description="C2H2-type" evidence="9">
    <location>
        <begin position="279"/>
        <end position="302"/>
    </location>
</feature>
<dbReference type="GO" id="GO:0008270">
    <property type="term" value="F:zinc ion binding"/>
    <property type="evidence" value="ECO:0007669"/>
    <property type="project" value="UniProtKB-UniRule"/>
</dbReference>
<dbReference type="SUPFAM" id="SSF57667">
    <property type="entry name" value="beta-beta-alpha zinc fingers"/>
    <property type="match status" value="4"/>
</dbReference>
<dbReference type="InterPro" id="IPR012934">
    <property type="entry name" value="Znf_AD"/>
</dbReference>
<evidence type="ECO:0000256" key="3">
    <source>
        <dbReference type="ARBA" id="ARBA00022771"/>
    </source>
</evidence>
<comment type="similarity">
    <text evidence="6">Belongs to the snail C2H2-type zinc-finger protein family.</text>
</comment>
<keyword evidence="1 8" id="KW-0479">Metal-binding</keyword>
<dbReference type="GO" id="GO:0005634">
    <property type="term" value="C:nucleus"/>
    <property type="evidence" value="ECO:0007669"/>
    <property type="project" value="InterPro"/>
</dbReference>